<evidence type="ECO:0000313" key="4">
    <source>
        <dbReference type="Proteomes" id="UP000469011"/>
    </source>
</evidence>
<gene>
    <name evidence="3" type="ORF">GTK09_23360</name>
</gene>
<dbReference type="Pfam" id="PF00004">
    <property type="entry name" value="AAA"/>
    <property type="match status" value="1"/>
</dbReference>
<feature type="compositionally biased region" description="Basic and acidic residues" evidence="1">
    <location>
        <begin position="213"/>
        <end position="224"/>
    </location>
</feature>
<dbReference type="InterPro" id="IPR003593">
    <property type="entry name" value="AAA+_ATPase"/>
</dbReference>
<evidence type="ECO:0000259" key="2">
    <source>
        <dbReference type="SMART" id="SM00382"/>
    </source>
</evidence>
<dbReference type="GO" id="GO:0016887">
    <property type="term" value="F:ATP hydrolysis activity"/>
    <property type="evidence" value="ECO:0007669"/>
    <property type="project" value="InterPro"/>
</dbReference>
<organism evidence="3 4">
    <name type="scientific">Jiella pacifica</name>
    <dbReference type="NCBI Taxonomy" id="2696469"/>
    <lineage>
        <taxon>Bacteria</taxon>
        <taxon>Pseudomonadati</taxon>
        <taxon>Pseudomonadota</taxon>
        <taxon>Alphaproteobacteria</taxon>
        <taxon>Hyphomicrobiales</taxon>
        <taxon>Aurantimonadaceae</taxon>
        <taxon>Jiella</taxon>
    </lineage>
</organism>
<dbReference type="GO" id="GO:0005524">
    <property type="term" value="F:ATP binding"/>
    <property type="evidence" value="ECO:0007669"/>
    <property type="project" value="InterPro"/>
</dbReference>
<dbReference type="InterPro" id="IPR027417">
    <property type="entry name" value="P-loop_NTPase"/>
</dbReference>
<dbReference type="InterPro" id="IPR027065">
    <property type="entry name" value="Lon_Prtase"/>
</dbReference>
<dbReference type="GO" id="GO:0030163">
    <property type="term" value="P:protein catabolic process"/>
    <property type="evidence" value="ECO:0007669"/>
    <property type="project" value="InterPro"/>
</dbReference>
<proteinExistence type="predicted"/>
<dbReference type="Gene3D" id="3.40.50.300">
    <property type="entry name" value="P-loop containing nucleotide triphosphate hydrolases"/>
    <property type="match status" value="1"/>
</dbReference>
<protein>
    <submittedName>
        <fullName evidence="3">AAA family ATPase</fullName>
    </submittedName>
</protein>
<comment type="caution">
    <text evidence="3">The sequence shown here is derived from an EMBL/GenBank/DDBJ whole genome shotgun (WGS) entry which is preliminary data.</text>
</comment>
<name>A0A6N9TES1_9HYPH</name>
<dbReference type="SMART" id="SM00382">
    <property type="entry name" value="AAA"/>
    <property type="match status" value="1"/>
</dbReference>
<sequence length="509" mass="55564">MNNKIGRIVGKRRPQPVDPDDIDMLDVLHQDALARVSHASDRAIHLANPGLPDRVDVERSRLVVIRAGDAWALAARRIATTLMMSRPGEFATRKIDGSPSPLEPAAVISALAQNDALLRVCDDDEIPEILRRLVDVEIDARDIGEPIMTEILRRRFSASDVRWPADLVATEIDCRMIDLAIEQGRSAGDAIEILRILIDDADRQGSNAEAEAPEPRREESDHNDPVVRVLQAPAADAPATTATKAMWQACGAIAGRDLPLVTAITDPTAALVDEWPHAADVVRKLLATVRFGEVVRLKPTLLVGAPGTGKTSLLQAICEILDVPHVIFPCASSGDNSFGGTPARWHSSQLSTPGEAIRQHGVANPVIVLDELEKAGRHWENGSLVDALLPMLEAHTARAYYEAAIDAQIDLSHVSFLATANTLSIPAPLRDRFDIVRMPDPGPEHVGPIARKIVDDIRRRRGLLDGMITPIAPDEEELLRRAWKGGSLRQLSRIVETLVDGRDAFEIRN</sequence>
<dbReference type="AlphaFoldDB" id="A0A6N9TES1"/>
<dbReference type="EMBL" id="JAAAMG010000028">
    <property type="protein sequence ID" value="NDW07358.1"/>
    <property type="molecule type" value="Genomic_DNA"/>
</dbReference>
<accession>A0A6N9TES1</accession>
<evidence type="ECO:0000313" key="3">
    <source>
        <dbReference type="EMBL" id="NDW07358.1"/>
    </source>
</evidence>
<dbReference type="GO" id="GO:0004176">
    <property type="term" value="F:ATP-dependent peptidase activity"/>
    <property type="evidence" value="ECO:0007669"/>
    <property type="project" value="InterPro"/>
</dbReference>
<keyword evidence="4" id="KW-1185">Reference proteome</keyword>
<reference evidence="3 4" key="1">
    <citation type="submission" date="2020-01" db="EMBL/GenBank/DDBJ databases">
        <title>Jiella pacifica sp. nov.</title>
        <authorList>
            <person name="Xue Z."/>
            <person name="Zhu S."/>
            <person name="Chen J."/>
            <person name="Yang J."/>
        </authorList>
    </citation>
    <scope>NUCLEOTIDE SEQUENCE [LARGE SCALE GENOMIC DNA]</scope>
    <source>
        <strain evidence="3 4">40Bstr34</strain>
    </source>
</reference>
<evidence type="ECO:0000256" key="1">
    <source>
        <dbReference type="SAM" id="MobiDB-lite"/>
    </source>
</evidence>
<dbReference type="SUPFAM" id="SSF52540">
    <property type="entry name" value="P-loop containing nucleoside triphosphate hydrolases"/>
    <property type="match status" value="1"/>
</dbReference>
<dbReference type="RefSeq" id="WP_163465816.1">
    <property type="nucleotide sequence ID" value="NZ_JAAAMG010000028.1"/>
</dbReference>
<dbReference type="PANTHER" id="PTHR10046">
    <property type="entry name" value="ATP DEPENDENT LON PROTEASE FAMILY MEMBER"/>
    <property type="match status" value="1"/>
</dbReference>
<dbReference type="Proteomes" id="UP000469011">
    <property type="component" value="Unassembled WGS sequence"/>
</dbReference>
<dbReference type="GO" id="GO:0004252">
    <property type="term" value="F:serine-type endopeptidase activity"/>
    <property type="evidence" value="ECO:0007669"/>
    <property type="project" value="InterPro"/>
</dbReference>
<dbReference type="InterPro" id="IPR003959">
    <property type="entry name" value="ATPase_AAA_core"/>
</dbReference>
<feature type="region of interest" description="Disordered" evidence="1">
    <location>
        <begin position="204"/>
        <end position="224"/>
    </location>
</feature>
<feature type="domain" description="AAA+ ATPase" evidence="2">
    <location>
        <begin position="296"/>
        <end position="443"/>
    </location>
</feature>